<evidence type="ECO:0000259" key="29">
    <source>
        <dbReference type="Pfam" id="PF00912"/>
    </source>
</evidence>
<evidence type="ECO:0000256" key="12">
    <source>
        <dbReference type="ARBA" id="ARBA00022679"/>
    </source>
</evidence>
<evidence type="ECO:0000256" key="17">
    <source>
        <dbReference type="ARBA" id="ARBA00022984"/>
    </source>
</evidence>
<evidence type="ECO:0000256" key="10">
    <source>
        <dbReference type="ARBA" id="ARBA00022670"/>
    </source>
</evidence>
<comment type="subcellular location">
    <subcellularLocation>
        <location evidence="2">Cell membrane</location>
        <topology evidence="2">Single-pass type II membrane protein</topology>
    </subcellularLocation>
</comment>
<dbReference type="Pfam" id="PF00905">
    <property type="entry name" value="Transpeptidase"/>
    <property type="match status" value="1"/>
</dbReference>
<dbReference type="FunFam" id="1.10.3810.10:FF:000001">
    <property type="entry name" value="Penicillin-binding protein 1A"/>
    <property type="match status" value="1"/>
</dbReference>
<dbReference type="InterPro" id="IPR023346">
    <property type="entry name" value="Lysozyme-like_dom_sf"/>
</dbReference>
<evidence type="ECO:0000256" key="8">
    <source>
        <dbReference type="ARBA" id="ARBA00022475"/>
    </source>
</evidence>
<evidence type="ECO:0000256" key="1">
    <source>
        <dbReference type="ARBA" id="ARBA00002624"/>
    </source>
</evidence>
<comment type="similarity">
    <text evidence="4">In the C-terminal section; belongs to the transpeptidase family.</text>
</comment>
<dbReference type="InterPro" id="IPR012338">
    <property type="entry name" value="Beta-lactam/transpept-like"/>
</dbReference>
<evidence type="ECO:0000256" key="5">
    <source>
        <dbReference type="ARBA" id="ARBA00007739"/>
    </source>
</evidence>
<dbReference type="SUPFAM" id="SSF53955">
    <property type="entry name" value="Lysozyme-like"/>
    <property type="match status" value="1"/>
</dbReference>
<organism evidence="30 31">
    <name type="scientific">Clostridium aciditolerans</name>
    <dbReference type="NCBI Taxonomy" id="339861"/>
    <lineage>
        <taxon>Bacteria</taxon>
        <taxon>Bacillati</taxon>
        <taxon>Bacillota</taxon>
        <taxon>Clostridia</taxon>
        <taxon>Eubacteriales</taxon>
        <taxon>Clostridiaceae</taxon>
        <taxon>Clostridium</taxon>
    </lineage>
</organism>
<evidence type="ECO:0000256" key="11">
    <source>
        <dbReference type="ARBA" id="ARBA00022676"/>
    </source>
</evidence>
<evidence type="ECO:0000256" key="7">
    <source>
        <dbReference type="ARBA" id="ARBA00018638"/>
    </source>
</evidence>
<keyword evidence="14" id="KW-0378">Hydrolase</keyword>
<keyword evidence="31" id="KW-1185">Reference proteome</keyword>
<sequence length="654" mass="74246">MAKKYKNKRPHKVRKQILLGFFSVILVVIVFFCVKYLPITISLYKDATKKVNSISYNTFHGNQTTYLYDSNNNIINNLYGSRNSLYLTYSNIPQAVKNAFVSIEDKDFFKHGALSIKANLRVLYSIIKNNGKITQGGSTITQQLARNVFLNFDKTYKRKIEEIFIAIKLDQKYTKEQILEFYINNINFANNTYGIEAASRRYFNKSCNKLDLSEICFLAAIPNDPTYYDPIKNANATLKRRDLILSSMKQNNYITNDQYNNAINYKIVLNPEKYTGNVWVESYALDNAAKVLMKLKGFQFKNTFDTEQDRTNYYNDYSNVYNGCINDIRKDGYKIYTSIDMNKQQLLQSSVDNGLLDFTDQNNGIYALQGSAVSIDNNTGCVIAIVGGRTSPQKDYLNRAFQSFRQPGSSFKPLAVYTPAFQKGYTDTTIINDHYIEGGPHNDGDVYMGDIDIRKAVQMSLNSVAYQVFNDITPDYGLSFVKSMDFSKIAKSDYIPAAALGGLTYGVTSTEMASGYSTLARNGEFIDPTCIRSIIDSQGKTIYENKMEKRRIYTADASYLMTDILKGTLENTWGTAYNVRLDGITSAAKTGTTNEQKDGWLCGYSAYYTTVVWVGYDMPKHVDNLYGGTYPGTIWHNYMQQVHTGLQDKDFNTP</sequence>
<gene>
    <name evidence="30" type="ORF">I6U51_22005</name>
</gene>
<dbReference type="PANTHER" id="PTHR32282">
    <property type="entry name" value="BINDING PROTEIN TRANSPEPTIDASE, PUTATIVE-RELATED"/>
    <property type="match status" value="1"/>
</dbReference>
<dbReference type="GO" id="GO:0071555">
    <property type="term" value="P:cell wall organization"/>
    <property type="evidence" value="ECO:0007669"/>
    <property type="project" value="UniProtKB-KW"/>
</dbReference>
<keyword evidence="15" id="KW-0133">Cell shape</keyword>
<evidence type="ECO:0000256" key="23">
    <source>
        <dbReference type="ARBA" id="ARBA00034000"/>
    </source>
</evidence>
<dbReference type="Proteomes" id="UP000622687">
    <property type="component" value="Unassembled WGS sequence"/>
</dbReference>
<dbReference type="Gene3D" id="3.40.710.10">
    <property type="entry name" value="DD-peptidase/beta-lactamase superfamily"/>
    <property type="match status" value="1"/>
</dbReference>
<proteinExistence type="inferred from homology"/>
<keyword evidence="16" id="KW-0735">Signal-anchor</keyword>
<dbReference type="EC" id="3.4.16.4" evidence="6"/>
<dbReference type="GO" id="GO:0008360">
    <property type="term" value="P:regulation of cell shape"/>
    <property type="evidence" value="ECO:0007669"/>
    <property type="project" value="UniProtKB-KW"/>
</dbReference>
<keyword evidence="17" id="KW-0573">Peptidoglycan synthesis</keyword>
<dbReference type="InterPro" id="IPR050396">
    <property type="entry name" value="Glycosyltr_51/Transpeptidase"/>
</dbReference>
<evidence type="ECO:0000256" key="24">
    <source>
        <dbReference type="ARBA" id="ARBA00044770"/>
    </source>
</evidence>
<keyword evidence="13 27" id="KW-0812">Transmembrane</keyword>
<comment type="pathway">
    <text evidence="3">Cell wall biogenesis; peptidoglycan biosynthesis.</text>
</comment>
<dbReference type="GO" id="GO:0006508">
    <property type="term" value="P:proteolysis"/>
    <property type="evidence" value="ECO:0007669"/>
    <property type="project" value="UniProtKB-KW"/>
</dbReference>
<comment type="similarity">
    <text evidence="5">In the N-terminal section; belongs to the glycosyltransferase 51 family.</text>
</comment>
<evidence type="ECO:0000256" key="25">
    <source>
        <dbReference type="ARBA" id="ARBA00049902"/>
    </source>
</evidence>
<keyword evidence="18 27" id="KW-1133">Transmembrane helix</keyword>
<keyword evidence="20" id="KW-0046">Antibiotic resistance</keyword>
<dbReference type="EC" id="2.4.99.28" evidence="24"/>
<feature type="transmembrane region" description="Helical" evidence="27">
    <location>
        <begin position="21"/>
        <end position="44"/>
    </location>
</feature>
<evidence type="ECO:0000256" key="20">
    <source>
        <dbReference type="ARBA" id="ARBA00023251"/>
    </source>
</evidence>
<dbReference type="GO" id="GO:0005886">
    <property type="term" value="C:plasma membrane"/>
    <property type="evidence" value="ECO:0007669"/>
    <property type="project" value="UniProtKB-SubCell"/>
</dbReference>
<dbReference type="RefSeq" id="WP_211144703.1">
    <property type="nucleotide sequence ID" value="NZ_JAEEGB010000041.1"/>
</dbReference>
<protein>
    <recommendedName>
        <fullName evidence="7">Penicillin-binding protein 1A</fullName>
        <ecNumber evidence="24">2.4.99.28</ecNumber>
        <ecNumber evidence="6">3.4.16.4</ecNumber>
    </recommendedName>
</protein>
<comment type="pathway">
    <text evidence="26">Glycan biosynthesis.</text>
</comment>
<evidence type="ECO:0000256" key="27">
    <source>
        <dbReference type="SAM" id="Phobius"/>
    </source>
</evidence>
<keyword evidence="21" id="KW-0511">Multifunctional enzyme</keyword>
<evidence type="ECO:0000256" key="21">
    <source>
        <dbReference type="ARBA" id="ARBA00023268"/>
    </source>
</evidence>
<dbReference type="InterPro" id="IPR036950">
    <property type="entry name" value="PBP_transglycosylase"/>
</dbReference>
<evidence type="ECO:0000256" key="18">
    <source>
        <dbReference type="ARBA" id="ARBA00022989"/>
    </source>
</evidence>
<keyword evidence="8" id="KW-1003">Cell membrane</keyword>
<keyword evidence="19 27" id="KW-0472">Membrane</keyword>
<comment type="function">
    <text evidence="1">Cell wall formation. Synthesis of cross-linked peptidoglycan from the lipid intermediates. The enzyme has a penicillin-insensitive transglycosylase N-terminal domain (formation of linear glycan strands) and a penicillin-sensitive transpeptidase C-terminal domain (cross-linking of the peptide subunits).</text>
</comment>
<keyword evidence="10" id="KW-0645">Protease</keyword>
<evidence type="ECO:0000256" key="3">
    <source>
        <dbReference type="ARBA" id="ARBA00004752"/>
    </source>
</evidence>
<evidence type="ECO:0000256" key="6">
    <source>
        <dbReference type="ARBA" id="ARBA00012448"/>
    </source>
</evidence>
<comment type="catalytic activity">
    <reaction evidence="25">
        <text>[GlcNAc-(1-&gt;4)-Mur2Ac(oyl-L-Ala-gamma-D-Glu-L-Lys-D-Ala-D-Ala)](n)-di-trans,octa-cis-undecaprenyl diphosphate + beta-D-GlcNAc-(1-&gt;4)-Mur2Ac(oyl-L-Ala-gamma-D-Glu-L-Lys-D-Ala-D-Ala)-di-trans,octa-cis-undecaprenyl diphosphate = [GlcNAc-(1-&gt;4)-Mur2Ac(oyl-L-Ala-gamma-D-Glu-L-Lys-D-Ala-D-Ala)](n+1)-di-trans,octa-cis-undecaprenyl diphosphate + di-trans,octa-cis-undecaprenyl diphosphate + H(+)</text>
        <dbReference type="Rhea" id="RHEA:23708"/>
        <dbReference type="Rhea" id="RHEA-COMP:9602"/>
        <dbReference type="Rhea" id="RHEA-COMP:9603"/>
        <dbReference type="ChEBI" id="CHEBI:15378"/>
        <dbReference type="ChEBI" id="CHEBI:58405"/>
        <dbReference type="ChEBI" id="CHEBI:60033"/>
        <dbReference type="ChEBI" id="CHEBI:78435"/>
        <dbReference type="EC" id="2.4.99.28"/>
    </reaction>
</comment>
<dbReference type="GO" id="GO:0008658">
    <property type="term" value="F:penicillin binding"/>
    <property type="evidence" value="ECO:0007669"/>
    <property type="project" value="InterPro"/>
</dbReference>
<dbReference type="GO" id="GO:0008955">
    <property type="term" value="F:peptidoglycan glycosyltransferase activity"/>
    <property type="evidence" value="ECO:0007669"/>
    <property type="project" value="UniProtKB-EC"/>
</dbReference>
<keyword evidence="11" id="KW-0328">Glycosyltransferase</keyword>
<comment type="catalytic activity">
    <reaction evidence="23">
        <text>Preferential cleavage: (Ac)2-L-Lys-D-Ala-|-D-Ala. Also transpeptidation of peptidyl-alanyl moieties that are N-acyl substituents of D-alanine.</text>
        <dbReference type="EC" id="3.4.16.4"/>
    </reaction>
</comment>
<dbReference type="GO" id="GO:0046677">
    <property type="term" value="P:response to antibiotic"/>
    <property type="evidence" value="ECO:0007669"/>
    <property type="project" value="UniProtKB-KW"/>
</dbReference>
<evidence type="ECO:0000256" key="19">
    <source>
        <dbReference type="ARBA" id="ARBA00023136"/>
    </source>
</evidence>
<evidence type="ECO:0000313" key="31">
    <source>
        <dbReference type="Proteomes" id="UP000622687"/>
    </source>
</evidence>
<dbReference type="PANTHER" id="PTHR32282:SF33">
    <property type="entry name" value="PEPTIDOGLYCAN GLYCOSYLTRANSFERASE"/>
    <property type="match status" value="1"/>
</dbReference>
<evidence type="ECO:0000256" key="13">
    <source>
        <dbReference type="ARBA" id="ARBA00022692"/>
    </source>
</evidence>
<reference evidence="30" key="1">
    <citation type="submission" date="2020-12" db="EMBL/GenBank/DDBJ databases">
        <title>Clostridium thailandense sp. nov., a novel acetogenic bacterium isolated from peat land soil in Thailand.</title>
        <authorList>
            <person name="Chaikitkaew S."/>
            <person name="Birkeland N.K."/>
        </authorList>
    </citation>
    <scope>NUCLEOTIDE SEQUENCE</scope>
    <source>
        <strain evidence="30">DSM 17425</strain>
    </source>
</reference>
<evidence type="ECO:0000256" key="14">
    <source>
        <dbReference type="ARBA" id="ARBA00022801"/>
    </source>
</evidence>
<dbReference type="GO" id="GO:0009252">
    <property type="term" value="P:peptidoglycan biosynthetic process"/>
    <property type="evidence" value="ECO:0007669"/>
    <property type="project" value="UniProtKB-KW"/>
</dbReference>
<dbReference type="Gene3D" id="1.10.3810.10">
    <property type="entry name" value="Biosynthetic peptidoglycan transglycosylase-like"/>
    <property type="match status" value="1"/>
</dbReference>
<dbReference type="GO" id="GO:0009002">
    <property type="term" value="F:serine-type D-Ala-D-Ala carboxypeptidase activity"/>
    <property type="evidence" value="ECO:0007669"/>
    <property type="project" value="UniProtKB-EC"/>
</dbReference>
<comment type="caution">
    <text evidence="30">The sequence shown here is derived from an EMBL/GenBank/DDBJ whole genome shotgun (WGS) entry which is preliminary data.</text>
</comment>
<keyword evidence="22" id="KW-0961">Cell wall biogenesis/degradation</keyword>
<dbReference type="EMBL" id="JAEEGB010000041">
    <property type="protein sequence ID" value="MBI6875351.1"/>
    <property type="molecule type" value="Genomic_DNA"/>
</dbReference>
<feature type="domain" description="Penicillin-binding protein transpeptidase" evidence="28">
    <location>
        <begin position="370"/>
        <end position="639"/>
    </location>
</feature>
<evidence type="ECO:0000256" key="4">
    <source>
        <dbReference type="ARBA" id="ARBA00007090"/>
    </source>
</evidence>
<evidence type="ECO:0000256" key="2">
    <source>
        <dbReference type="ARBA" id="ARBA00004401"/>
    </source>
</evidence>
<evidence type="ECO:0000256" key="22">
    <source>
        <dbReference type="ARBA" id="ARBA00023316"/>
    </source>
</evidence>
<feature type="domain" description="Glycosyl transferase family 51" evidence="29">
    <location>
        <begin position="73"/>
        <end position="249"/>
    </location>
</feature>
<dbReference type="InterPro" id="IPR001264">
    <property type="entry name" value="Glyco_trans_51"/>
</dbReference>
<dbReference type="InterPro" id="IPR001460">
    <property type="entry name" value="PCN-bd_Tpept"/>
</dbReference>
<keyword evidence="9" id="KW-0121">Carboxypeptidase</keyword>
<dbReference type="SUPFAM" id="SSF56601">
    <property type="entry name" value="beta-lactamase/transpeptidase-like"/>
    <property type="match status" value="1"/>
</dbReference>
<keyword evidence="12" id="KW-0808">Transferase</keyword>
<dbReference type="AlphaFoldDB" id="A0A934I5H9"/>
<evidence type="ECO:0000313" key="30">
    <source>
        <dbReference type="EMBL" id="MBI6875351.1"/>
    </source>
</evidence>
<dbReference type="Pfam" id="PF00912">
    <property type="entry name" value="Transgly"/>
    <property type="match status" value="1"/>
</dbReference>
<name>A0A934I5H9_9CLOT</name>
<evidence type="ECO:0000256" key="9">
    <source>
        <dbReference type="ARBA" id="ARBA00022645"/>
    </source>
</evidence>
<evidence type="ECO:0000256" key="26">
    <source>
        <dbReference type="ARBA" id="ARBA00060592"/>
    </source>
</evidence>
<evidence type="ECO:0000259" key="28">
    <source>
        <dbReference type="Pfam" id="PF00905"/>
    </source>
</evidence>
<accession>A0A934I5H9</accession>
<evidence type="ECO:0000256" key="15">
    <source>
        <dbReference type="ARBA" id="ARBA00022960"/>
    </source>
</evidence>
<evidence type="ECO:0000256" key="16">
    <source>
        <dbReference type="ARBA" id="ARBA00022968"/>
    </source>
</evidence>